<dbReference type="Proteomes" id="UP000230066">
    <property type="component" value="Unassembled WGS sequence"/>
</dbReference>
<reference evidence="14" key="1">
    <citation type="submission" date="2019-03" db="EMBL/GenBank/DDBJ databases">
        <title>Improved annotation for the trematode Fasciola hepatica.</title>
        <authorList>
            <person name="Choi Y.-J."/>
            <person name="Martin J."/>
            <person name="Mitreva M."/>
        </authorList>
    </citation>
    <scope>NUCLEOTIDE SEQUENCE [LARGE SCALE GENOMIC DNA]</scope>
</reference>
<dbReference type="FunFam" id="1.10.238.10:FF:000104">
    <property type="entry name" value="calumenin isoform X1"/>
    <property type="match status" value="1"/>
</dbReference>
<accession>A0A4E0RT35</accession>
<evidence type="ECO:0000256" key="8">
    <source>
        <dbReference type="ARBA" id="ARBA00023186"/>
    </source>
</evidence>
<dbReference type="GO" id="GO:0005788">
    <property type="term" value="C:endoplasmic reticulum lumen"/>
    <property type="evidence" value="ECO:0007669"/>
    <property type="project" value="UniProtKB-SubCell"/>
</dbReference>
<feature type="domain" description="EF-hand" evidence="13">
    <location>
        <begin position="281"/>
        <end position="316"/>
    </location>
</feature>
<feature type="signal peptide" evidence="12">
    <location>
        <begin position="1"/>
        <end position="25"/>
    </location>
</feature>
<dbReference type="PROSITE" id="PS50222">
    <property type="entry name" value="EF_HAND_2"/>
    <property type="match status" value="3"/>
</dbReference>
<evidence type="ECO:0000313" key="14">
    <source>
        <dbReference type="EMBL" id="THD20042.1"/>
    </source>
</evidence>
<evidence type="ECO:0000256" key="2">
    <source>
        <dbReference type="ARBA" id="ARBA00022723"/>
    </source>
</evidence>
<protein>
    <recommendedName>
        <fullName evidence="11">Reticulocalbin-3</fullName>
    </recommendedName>
</protein>
<evidence type="ECO:0000256" key="11">
    <source>
        <dbReference type="ARBA" id="ARBA00072696"/>
    </source>
</evidence>
<keyword evidence="8" id="KW-0143">Chaperone</keyword>
<name>A0A4E0RT35_FASHE</name>
<evidence type="ECO:0000256" key="9">
    <source>
        <dbReference type="ARBA" id="ARBA00056975"/>
    </source>
</evidence>
<comment type="subcellular location">
    <subcellularLocation>
        <location evidence="1">Endoplasmic reticulum lumen</location>
    </subcellularLocation>
</comment>
<comment type="function">
    <text evidence="9">Probable molecular chaperone assisting protein biosynthesis and transport in the endoplasmic reticulum. Required for the proper biosynthesis and transport of pulmonary surfactant-associated protein A/SP-A, pulmonary surfactant-associated protein D/SP-D and the lipid transporter ABCA3. By regulating both the proper expression and the degradation through the endoplasmic reticulum-associated protein degradation pathway of these proteins plays a crucial role in pulmonary surfactant homeostasis. Has an anti-fibrotic activity by negatively regulating the secretion of type I and type III collagens. This calcium-binding protein also transiently associates with immature PCSK6 and regulates its secretion.</text>
</comment>
<evidence type="ECO:0000256" key="7">
    <source>
        <dbReference type="ARBA" id="ARBA00023180"/>
    </source>
</evidence>
<dbReference type="Pfam" id="PF13202">
    <property type="entry name" value="EF-hand_5"/>
    <property type="match status" value="1"/>
</dbReference>
<evidence type="ECO:0000256" key="12">
    <source>
        <dbReference type="SAM" id="SignalP"/>
    </source>
</evidence>
<dbReference type="EMBL" id="JXXN02005231">
    <property type="protein sequence ID" value="THD20042.1"/>
    <property type="molecule type" value="Genomic_DNA"/>
</dbReference>
<keyword evidence="2" id="KW-0479">Metal-binding</keyword>
<evidence type="ECO:0000256" key="6">
    <source>
        <dbReference type="ARBA" id="ARBA00022837"/>
    </source>
</evidence>
<dbReference type="SUPFAM" id="SSF47473">
    <property type="entry name" value="EF-hand"/>
    <property type="match status" value="2"/>
</dbReference>
<proteinExistence type="predicted"/>
<dbReference type="Gene3D" id="1.10.238.10">
    <property type="entry name" value="EF-hand"/>
    <property type="match status" value="3"/>
</dbReference>
<keyword evidence="7" id="KW-0325">Glycoprotein</keyword>
<evidence type="ECO:0000259" key="13">
    <source>
        <dbReference type="PROSITE" id="PS50222"/>
    </source>
</evidence>
<dbReference type="InterPro" id="IPR018247">
    <property type="entry name" value="EF_Hand_1_Ca_BS"/>
</dbReference>
<keyword evidence="6" id="KW-0106">Calcium</keyword>
<dbReference type="Pfam" id="PF13499">
    <property type="entry name" value="EF-hand_7"/>
    <property type="match status" value="1"/>
</dbReference>
<sequence>MNRKPPQKSSWAWRLLIFWISETLAVSNENLDLFINDQLQPEDDLISNGAENTFLGGSSTFSFDHQAILGTHEQAMQFRQLEPEEAKKRLARLVERMDTNQDGAVNKEELVDWIVHSFKLLDLESSRQRLKDRDENSDGAVSWAEYLHKTFGYSELEMDELKKNDGPETQAFVQSVEHEKVKFDSADLDKNGLLNETEYAAFEYPHNYPHMAPYEIIQTLKDFDRDKDEFISEEEYLQDSKMQPEALQIEKANFKRYDKNGDGKLDKEELVNWVTPGFERTAVSEAEHLIMETDSDKDGQLSKDEILRQHELWVGSQATDYGRHLEQMPRDEL</sequence>
<evidence type="ECO:0000313" key="15">
    <source>
        <dbReference type="Proteomes" id="UP000230066"/>
    </source>
</evidence>
<keyword evidence="5" id="KW-0256">Endoplasmic reticulum</keyword>
<organism evidence="14 15">
    <name type="scientific">Fasciola hepatica</name>
    <name type="common">Liver fluke</name>
    <dbReference type="NCBI Taxonomy" id="6192"/>
    <lineage>
        <taxon>Eukaryota</taxon>
        <taxon>Metazoa</taxon>
        <taxon>Spiralia</taxon>
        <taxon>Lophotrochozoa</taxon>
        <taxon>Platyhelminthes</taxon>
        <taxon>Trematoda</taxon>
        <taxon>Digenea</taxon>
        <taxon>Plagiorchiida</taxon>
        <taxon>Echinostomata</taxon>
        <taxon>Echinostomatoidea</taxon>
        <taxon>Fasciolidae</taxon>
        <taxon>Fasciola</taxon>
    </lineage>
</organism>
<keyword evidence="4" id="KW-0677">Repeat</keyword>
<dbReference type="GO" id="GO:0015031">
    <property type="term" value="P:protein transport"/>
    <property type="evidence" value="ECO:0007669"/>
    <property type="project" value="UniProtKB-ARBA"/>
</dbReference>
<evidence type="ECO:0000256" key="4">
    <source>
        <dbReference type="ARBA" id="ARBA00022737"/>
    </source>
</evidence>
<comment type="subunit">
    <text evidence="10">Interacts with PCSK6 (immature form including the propeptide); probably involved in the maturation and the secretion of PCSK6.</text>
</comment>
<feature type="domain" description="EF-hand" evidence="13">
    <location>
        <begin position="85"/>
        <end position="120"/>
    </location>
</feature>
<evidence type="ECO:0000256" key="1">
    <source>
        <dbReference type="ARBA" id="ARBA00004319"/>
    </source>
</evidence>
<feature type="chain" id="PRO_5020030857" description="Reticulocalbin-3" evidence="12">
    <location>
        <begin position="26"/>
        <end position="333"/>
    </location>
</feature>
<keyword evidence="3 12" id="KW-0732">Signal</keyword>
<dbReference type="InterPro" id="IPR002048">
    <property type="entry name" value="EF_hand_dom"/>
</dbReference>
<comment type="caution">
    <text evidence="14">The sequence shown here is derived from an EMBL/GenBank/DDBJ whole genome shotgun (WGS) entry which is preliminary data.</text>
</comment>
<evidence type="ECO:0000256" key="5">
    <source>
        <dbReference type="ARBA" id="ARBA00022824"/>
    </source>
</evidence>
<dbReference type="PROSITE" id="PS00018">
    <property type="entry name" value="EF_HAND_1"/>
    <property type="match status" value="5"/>
</dbReference>
<keyword evidence="15" id="KW-1185">Reference proteome</keyword>
<dbReference type="SMART" id="SM00054">
    <property type="entry name" value="EFh"/>
    <property type="match status" value="4"/>
</dbReference>
<evidence type="ECO:0000256" key="3">
    <source>
        <dbReference type="ARBA" id="ARBA00022729"/>
    </source>
</evidence>
<gene>
    <name evidence="14" type="ORF">D915_009175</name>
</gene>
<dbReference type="AlphaFoldDB" id="A0A4E0RT35"/>
<evidence type="ECO:0000256" key="10">
    <source>
        <dbReference type="ARBA" id="ARBA00063143"/>
    </source>
</evidence>
<dbReference type="PANTHER" id="PTHR10827">
    <property type="entry name" value="RETICULOCALBIN"/>
    <property type="match status" value="1"/>
</dbReference>
<feature type="domain" description="EF-hand" evidence="13">
    <location>
        <begin position="245"/>
        <end position="280"/>
    </location>
</feature>
<dbReference type="PANTHER" id="PTHR10827:SF95">
    <property type="entry name" value="LD34388P"/>
    <property type="match status" value="1"/>
</dbReference>
<dbReference type="InterPro" id="IPR011992">
    <property type="entry name" value="EF-hand-dom_pair"/>
</dbReference>
<dbReference type="GO" id="GO:0005509">
    <property type="term" value="F:calcium ion binding"/>
    <property type="evidence" value="ECO:0007669"/>
    <property type="project" value="InterPro"/>
</dbReference>